<organism evidence="1">
    <name type="scientific">Arundo donax</name>
    <name type="common">Giant reed</name>
    <name type="synonym">Donax arundinaceus</name>
    <dbReference type="NCBI Taxonomy" id="35708"/>
    <lineage>
        <taxon>Eukaryota</taxon>
        <taxon>Viridiplantae</taxon>
        <taxon>Streptophyta</taxon>
        <taxon>Embryophyta</taxon>
        <taxon>Tracheophyta</taxon>
        <taxon>Spermatophyta</taxon>
        <taxon>Magnoliopsida</taxon>
        <taxon>Liliopsida</taxon>
        <taxon>Poales</taxon>
        <taxon>Poaceae</taxon>
        <taxon>PACMAD clade</taxon>
        <taxon>Arundinoideae</taxon>
        <taxon>Arundineae</taxon>
        <taxon>Arundo</taxon>
    </lineage>
</organism>
<sequence>MPTAQEHTSIPCEQSK</sequence>
<reference evidence="1" key="1">
    <citation type="submission" date="2014-09" db="EMBL/GenBank/DDBJ databases">
        <authorList>
            <person name="Magalhaes I.L.F."/>
            <person name="Oliveira U."/>
            <person name="Santos F.R."/>
            <person name="Vidigal T.H.D.A."/>
            <person name="Brescovit A.D."/>
            <person name="Santos A.J."/>
        </authorList>
    </citation>
    <scope>NUCLEOTIDE SEQUENCE</scope>
    <source>
        <tissue evidence="1">Shoot tissue taken approximately 20 cm above the soil surface</tissue>
    </source>
</reference>
<accession>A0A0A9HEG4</accession>
<proteinExistence type="predicted"/>
<reference evidence="1" key="2">
    <citation type="journal article" date="2015" name="Data Brief">
        <title>Shoot transcriptome of the giant reed, Arundo donax.</title>
        <authorList>
            <person name="Barrero R.A."/>
            <person name="Guerrero F.D."/>
            <person name="Moolhuijzen P."/>
            <person name="Goolsby J.A."/>
            <person name="Tidwell J."/>
            <person name="Bellgard S.E."/>
            <person name="Bellgard M.I."/>
        </authorList>
    </citation>
    <scope>NUCLEOTIDE SEQUENCE</scope>
    <source>
        <tissue evidence="1">Shoot tissue taken approximately 20 cm above the soil surface</tissue>
    </source>
</reference>
<dbReference type="AlphaFoldDB" id="A0A0A9HEG4"/>
<name>A0A0A9HEG4_ARUDO</name>
<dbReference type="EMBL" id="GBRH01162784">
    <property type="protein sequence ID" value="JAE35112.1"/>
    <property type="molecule type" value="Transcribed_RNA"/>
</dbReference>
<protein>
    <submittedName>
        <fullName evidence="1">Uncharacterized protein</fullName>
    </submittedName>
</protein>
<evidence type="ECO:0000313" key="1">
    <source>
        <dbReference type="EMBL" id="JAE35112.1"/>
    </source>
</evidence>